<gene>
    <name evidence="3" type="ORF">UV8b_04055</name>
    <name evidence="2" type="ORF">UVI_02005470</name>
</gene>
<feature type="compositionally biased region" description="Polar residues" evidence="1">
    <location>
        <begin position="202"/>
        <end position="223"/>
    </location>
</feature>
<evidence type="ECO:0000313" key="3">
    <source>
        <dbReference type="EMBL" id="QUC19814.1"/>
    </source>
</evidence>
<dbReference type="Proteomes" id="UP000054053">
    <property type="component" value="Unassembled WGS sequence"/>
</dbReference>
<proteinExistence type="predicted"/>
<feature type="compositionally biased region" description="Low complexity" evidence="1">
    <location>
        <begin position="177"/>
        <end position="192"/>
    </location>
</feature>
<dbReference type="KEGG" id="uvi:66064833"/>
<dbReference type="HOGENOM" id="CLU_909382_0_0_1"/>
<dbReference type="AlphaFoldDB" id="A0A063C8Y2"/>
<feature type="region of interest" description="Disordered" evidence="1">
    <location>
        <begin position="160"/>
        <end position="234"/>
    </location>
</feature>
<accession>A0A063C8Y2</accession>
<evidence type="ECO:0000256" key="1">
    <source>
        <dbReference type="SAM" id="MobiDB-lite"/>
    </source>
</evidence>
<sequence>MKSAVLAVAAAAAAVSAHEARSPLDLGVKVGNLVSIDICVGIDVSIPPALSLQIDGCPKNAPPPGRTNVWHPPHHVPMDDCDDNGNTEWHWVQPCGCKPETPHVWATSTVTETQYSTVISCAPTVTNCPARSHGVVTVVVPATTTVCPVAVPATTLATVATSTGPASTGAKSDTSSTPATGAGTEPAATQPPHSETRPVATQPPQSESHPSASQPALSESQPGSKAPPATASCPGCTTPAEAIPETTPCPKGATPVVVPPVGTVSHPPQGNWTQPPPSMAAAVQNSQKVGAVVAIGLAAVFL</sequence>
<dbReference type="Proteomes" id="UP000027002">
    <property type="component" value="Chromosome 3"/>
</dbReference>
<name>A0A063C8Y2_USTVR</name>
<reference evidence="3" key="3">
    <citation type="submission" date="2020-03" db="EMBL/GenBank/DDBJ databases">
        <title>A mixture of massive structural variations and highly conserved coding sequences in Ustilaginoidea virens genome.</title>
        <authorList>
            <person name="Zhang K."/>
            <person name="Zhao Z."/>
            <person name="Zhang Z."/>
            <person name="Li Y."/>
            <person name="Hsiang T."/>
            <person name="Sun W."/>
        </authorList>
    </citation>
    <scope>NUCLEOTIDE SEQUENCE</scope>
    <source>
        <strain evidence="3">UV-8b</strain>
    </source>
</reference>
<dbReference type="STRING" id="1159556.A0A063C8Y2"/>
<feature type="compositionally biased region" description="Polar residues" evidence="1">
    <location>
        <begin position="164"/>
        <end position="176"/>
    </location>
</feature>
<organism evidence="2 5">
    <name type="scientific">Ustilaginoidea virens</name>
    <name type="common">Rice false smut fungus</name>
    <name type="synonym">Villosiclava virens</name>
    <dbReference type="NCBI Taxonomy" id="1159556"/>
    <lineage>
        <taxon>Eukaryota</taxon>
        <taxon>Fungi</taxon>
        <taxon>Dikarya</taxon>
        <taxon>Ascomycota</taxon>
        <taxon>Pezizomycotina</taxon>
        <taxon>Sordariomycetes</taxon>
        <taxon>Hypocreomycetidae</taxon>
        <taxon>Hypocreales</taxon>
        <taxon>Clavicipitaceae</taxon>
        <taxon>Ustilaginoidea</taxon>
    </lineage>
</organism>
<dbReference type="EMBL" id="CP072755">
    <property type="protein sequence ID" value="QUC19814.1"/>
    <property type="molecule type" value="Genomic_DNA"/>
</dbReference>
<evidence type="ECO:0000313" key="5">
    <source>
        <dbReference type="Proteomes" id="UP000054053"/>
    </source>
</evidence>
<evidence type="ECO:0000313" key="2">
    <source>
        <dbReference type="EMBL" id="GAO14818.1"/>
    </source>
</evidence>
<protein>
    <submittedName>
        <fullName evidence="2">Uncharacterized protein</fullName>
    </submittedName>
</protein>
<dbReference type="RefSeq" id="XP_042997487.1">
    <property type="nucleotide sequence ID" value="XM_043141553.1"/>
</dbReference>
<evidence type="ECO:0000313" key="4">
    <source>
        <dbReference type="Proteomes" id="UP000027002"/>
    </source>
</evidence>
<reference evidence="5" key="2">
    <citation type="journal article" date="2016" name="Genome Announc.">
        <title>Genome sequence of Ustilaginoidea virens IPU010, a rice pathogenic fungus causing false smut.</title>
        <authorList>
            <person name="Kumagai T."/>
            <person name="Ishii T."/>
            <person name="Terai G."/>
            <person name="Umemura M."/>
            <person name="Machida M."/>
            <person name="Asai K."/>
        </authorList>
    </citation>
    <scope>NUCLEOTIDE SEQUENCE [LARGE SCALE GENOMIC DNA]</scope>
    <source>
        <strain evidence="5">IPU010</strain>
    </source>
</reference>
<dbReference type="EMBL" id="BBTG02000002">
    <property type="protein sequence ID" value="GAO14818.1"/>
    <property type="molecule type" value="Genomic_DNA"/>
</dbReference>
<dbReference type="OrthoDB" id="5154031at2759"/>
<keyword evidence="4" id="KW-1185">Reference proteome</keyword>
<reference evidence="2" key="1">
    <citation type="journal article" date="2016" name="Genome Announc.">
        <title>Genome Sequence of Ustilaginoidea virens IPU010, a Rice Pathogenic Fungus Causing False Smut.</title>
        <authorList>
            <person name="Kumagai T."/>
            <person name="Ishii T."/>
            <person name="Terai G."/>
            <person name="Umemura M."/>
            <person name="Machida M."/>
            <person name="Asai K."/>
        </authorList>
    </citation>
    <scope>NUCLEOTIDE SEQUENCE [LARGE SCALE GENOMIC DNA]</scope>
    <source>
        <strain evidence="2">IPU010</strain>
    </source>
</reference>
<dbReference type="GeneID" id="66064833"/>